<dbReference type="Proteomes" id="UP000198804">
    <property type="component" value="Unassembled WGS sequence"/>
</dbReference>
<reference evidence="2" key="1">
    <citation type="submission" date="2016-10" db="EMBL/GenBank/DDBJ databases">
        <authorList>
            <person name="Varghese N."/>
            <person name="Submissions S."/>
        </authorList>
    </citation>
    <scope>NUCLEOTIDE SEQUENCE [LARGE SCALE GENOMIC DNA]</scope>
    <source>
        <strain evidence="2">CGMCC 1.6474</strain>
    </source>
</reference>
<dbReference type="RefSeq" id="WP_244535574.1">
    <property type="nucleotide sequence ID" value="NZ_FOSV01000028.1"/>
</dbReference>
<protein>
    <recommendedName>
        <fullName evidence="3">DUF2442 domain-containing protein</fullName>
    </recommendedName>
</protein>
<dbReference type="InterPro" id="IPR036782">
    <property type="entry name" value="NE0471-like_N"/>
</dbReference>
<name>A0A1I4L869_9HYPH</name>
<evidence type="ECO:0000313" key="1">
    <source>
        <dbReference type="EMBL" id="SFL87003.1"/>
    </source>
</evidence>
<keyword evidence="2" id="KW-1185">Reference proteome</keyword>
<evidence type="ECO:0000313" key="2">
    <source>
        <dbReference type="Proteomes" id="UP000198804"/>
    </source>
</evidence>
<dbReference type="EMBL" id="FOSV01000028">
    <property type="protein sequence ID" value="SFL87003.1"/>
    <property type="molecule type" value="Genomic_DNA"/>
</dbReference>
<gene>
    <name evidence="1" type="ORF">SAMN04488125_12812</name>
</gene>
<accession>A0A1I4L869</accession>
<dbReference type="SUPFAM" id="SSF143880">
    <property type="entry name" value="NE0471 N-terminal domain-like"/>
    <property type="match status" value="1"/>
</dbReference>
<organism evidence="1 2">
    <name type="scientific">Methylorubrum salsuginis</name>
    <dbReference type="NCBI Taxonomy" id="414703"/>
    <lineage>
        <taxon>Bacteria</taxon>
        <taxon>Pseudomonadati</taxon>
        <taxon>Pseudomonadota</taxon>
        <taxon>Alphaproteobacteria</taxon>
        <taxon>Hyphomicrobiales</taxon>
        <taxon>Methylobacteriaceae</taxon>
        <taxon>Methylorubrum</taxon>
    </lineage>
</organism>
<proteinExistence type="predicted"/>
<dbReference type="AlphaFoldDB" id="A0A1I4L869"/>
<sequence length="87" mass="9028">MTTKIPRIAAVTVAAPSALAVRFDDGTETQVELAGWIATGGTLLAPLRDPAVFGTARIGLYGGSVAWGEEDGDLAIDAHHLRLLTAE</sequence>
<evidence type="ECO:0008006" key="3">
    <source>
        <dbReference type="Google" id="ProtNLM"/>
    </source>
</evidence>
<dbReference type="Gene3D" id="3.30.2020.10">
    <property type="entry name" value="NE0471-like N-terminal domain"/>
    <property type="match status" value="1"/>
</dbReference>